<reference evidence="1 2" key="1">
    <citation type="submission" date="2016-10" db="EMBL/GenBank/DDBJ databases">
        <authorList>
            <person name="de Groot N.N."/>
        </authorList>
    </citation>
    <scope>NUCLEOTIDE SEQUENCE [LARGE SCALE GENOMIC DNA]</scope>
    <source>
        <strain evidence="1 2">DSM 28286</strain>
    </source>
</reference>
<proteinExistence type="predicted"/>
<name>A0A1I5XDR6_9BACT</name>
<protein>
    <submittedName>
        <fullName evidence="1">Uncharacterized protein</fullName>
    </submittedName>
</protein>
<gene>
    <name evidence="1" type="ORF">SAMN05444277_108116</name>
</gene>
<dbReference type="RefSeq" id="WP_090659504.1">
    <property type="nucleotide sequence ID" value="NZ_FOXQ01000008.1"/>
</dbReference>
<evidence type="ECO:0000313" key="2">
    <source>
        <dbReference type="Proteomes" id="UP000199031"/>
    </source>
</evidence>
<organism evidence="1 2">
    <name type="scientific">Parafilimonas terrae</name>
    <dbReference type="NCBI Taxonomy" id="1465490"/>
    <lineage>
        <taxon>Bacteria</taxon>
        <taxon>Pseudomonadati</taxon>
        <taxon>Bacteroidota</taxon>
        <taxon>Chitinophagia</taxon>
        <taxon>Chitinophagales</taxon>
        <taxon>Chitinophagaceae</taxon>
        <taxon>Parafilimonas</taxon>
    </lineage>
</organism>
<dbReference type="EMBL" id="FOXQ01000008">
    <property type="protein sequence ID" value="SFQ30100.1"/>
    <property type="molecule type" value="Genomic_DNA"/>
</dbReference>
<sequence>MKRAADKPVHPKREFRKELAAKLAPVLGELKGLINEEEFQNRLKKAVKMLTQGLHGKDFLKQAKPVEEKIKQAPLQIKTVHKKAKALKKAAVKKKA</sequence>
<evidence type="ECO:0000313" key="1">
    <source>
        <dbReference type="EMBL" id="SFQ30100.1"/>
    </source>
</evidence>
<keyword evidence="2" id="KW-1185">Reference proteome</keyword>
<accession>A0A1I5XDR6</accession>
<dbReference type="AlphaFoldDB" id="A0A1I5XDR6"/>
<dbReference type="Proteomes" id="UP000199031">
    <property type="component" value="Unassembled WGS sequence"/>
</dbReference>